<comment type="caution">
    <text evidence="1">The sequence shown here is derived from an EMBL/GenBank/DDBJ whole genome shotgun (WGS) entry which is preliminary data.</text>
</comment>
<gene>
    <name evidence="1" type="ORF">SDC9_97288</name>
</gene>
<evidence type="ECO:0000313" key="1">
    <source>
        <dbReference type="EMBL" id="MPM50546.1"/>
    </source>
</evidence>
<dbReference type="AlphaFoldDB" id="A0A645AC73"/>
<name>A0A645AC73_9ZZZZ</name>
<dbReference type="EMBL" id="VSSQ01013016">
    <property type="protein sequence ID" value="MPM50546.1"/>
    <property type="molecule type" value="Genomic_DNA"/>
</dbReference>
<protein>
    <submittedName>
        <fullName evidence="1">Uncharacterized protein</fullName>
    </submittedName>
</protein>
<sequence>MLIEEKINNLILSLENASSVTAEYINSRIEALHQEKQDIMKSFTHIPQKQNEIANFSDFDWENLSIEEKNKVARSFIEKVILTKNNVEIVFK</sequence>
<organism evidence="1">
    <name type="scientific">bioreactor metagenome</name>
    <dbReference type="NCBI Taxonomy" id="1076179"/>
    <lineage>
        <taxon>unclassified sequences</taxon>
        <taxon>metagenomes</taxon>
        <taxon>ecological metagenomes</taxon>
    </lineage>
</organism>
<reference evidence="1" key="1">
    <citation type="submission" date="2019-08" db="EMBL/GenBank/DDBJ databases">
        <authorList>
            <person name="Kucharzyk K."/>
            <person name="Murdoch R.W."/>
            <person name="Higgins S."/>
            <person name="Loffler F."/>
        </authorList>
    </citation>
    <scope>NUCLEOTIDE SEQUENCE</scope>
</reference>
<accession>A0A645AC73</accession>
<proteinExistence type="predicted"/>